<comment type="caution">
    <text evidence="3">The sequence shown here is derived from an EMBL/GenBank/DDBJ whole genome shotgun (WGS) entry which is preliminary data.</text>
</comment>
<dbReference type="PANTHER" id="PTHR22961">
    <property type="entry name" value="SER/THR PROTEIN KINASE-TRB"/>
    <property type="match status" value="1"/>
</dbReference>
<protein>
    <recommendedName>
        <fullName evidence="2">Protein kinase domain-containing protein</fullName>
    </recommendedName>
</protein>
<dbReference type="PROSITE" id="PS50011">
    <property type="entry name" value="PROTEIN_KINASE_DOM"/>
    <property type="match status" value="1"/>
</dbReference>
<name>A0AAW2HV54_9NEOP</name>
<organism evidence="3">
    <name type="scientific">Menopon gallinae</name>
    <name type="common">poultry shaft louse</name>
    <dbReference type="NCBI Taxonomy" id="328185"/>
    <lineage>
        <taxon>Eukaryota</taxon>
        <taxon>Metazoa</taxon>
        <taxon>Ecdysozoa</taxon>
        <taxon>Arthropoda</taxon>
        <taxon>Hexapoda</taxon>
        <taxon>Insecta</taxon>
        <taxon>Pterygota</taxon>
        <taxon>Neoptera</taxon>
        <taxon>Paraneoptera</taxon>
        <taxon>Psocodea</taxon>
        <taxon>Troctomorpha</taxon>
        <taxon>Phthiraptera</taxon>
        <taxon>Amblycera</taxon>
        <taxon>Menoponidae</taxon>
        <taxon>Menopon</taxon>
    </lineage>
</organism>
<dbReference type="GO" id="GO:0005524">
    <property type="term" value="F:ATP binding"/>
    <property type="evidence" value="ECO:0007669"/>
    <property type="project" value="InterPro"/>
</dbReference>
<feature type="region of interest" description="Disordered" evidence="1">
    <location>
        <begin position="1"/>
        <end position="38"/>
    </location>
</feature>
<dbReference type="InterPro" id="IPR024104">
    <property type="entry name" value="Tribbles/Ser_Thr_kinase_40"/>
</dbReference>
<evidence type="ECO:0000259" key="2">
    <source>
        <dbReference type="PROSITE" id="PS50011"/>
    </source>
</evidence>
<feature type="domain" description="Protein kinase" evidence="2">
    <location>
        <begin position="1"/>
        <end position="167"/>
    </location>
</feature>
<dbReference type="GO" id="GO:0005634">
    <property type="term" value="C:nucleus"/>
    <property type="evidence" value="ECO:0007669"/>
    <property type="project" value="TreeGrafter"/>
</dbReference>
<sequence length="167" mass="18956">METARQRALYLHSPLHPQVESPESPEMPNTQDDLKKGDWYNEQSTSGAVLSPFFPNGPVLERRCTASLVGDKYLILDIPEGSTLNKCINVQTQEELVCKVIGREAGVFPPSKGGDLHSHVRFRKRLREPVARKLFRQMVNTVKACHDKGIVLRDLKLRKFVFTDSQK</sequence>
<proteinExistence type="predicted"/>
<dbReference type="InterPro" id="IPR011009">
    <property type="entry name" value="Kinase-like_dom_sf"/>
</dbReference>
<dbReference type="AlphaFoldDB" id="A0AAW2HV54"/>
<dbReference type="Gene3D" id="3.30.200.20">
    <property type="entry name" value="Phosphorylase Kinase, domain 1"/>
    <property type="match status" value="1"/>
</dbReference>
<dbReference type="GO" id="GO:0031434">
    <property type="term" value="F:mitogen-activated protein kinase kinase binding"/>
    <property type="evidence" value="ECO:0007669"/>
    <property type="project" value="TreeGrafter"/>
</dbReference>
<dbReference type="InterPro" id="IPR000719">
    <property type="entry name" value="Prot_kinase_dom"/>
</dbReference>
<dbReference type="EMBL" id="JARGDH010000003">
    <property type="protein sequence ID" value="KAL0273662.1"/>
    <property type="molecule type" value="Genomic_DNA"/>
</dbReference>
<gene>
    <name evidence="3" type="ORF">PYX00_006287</name>
</gene>
<dbReference type="GO" id="GO:0032436">
    <property type="term" value="P:positive regulation of proteasomal ubiquitin-dependent protein catabolic process"/>
    <property type="evidence" value="ECO:0007669"/>
    <property type="project" value="TreeGrafter"/>
</dbReference>
<evidence type="ECO:0000313" key="3">
    <source>
        <dbReference type="EMBL" id="KAL0273662.1"/>
    </source>
</evidence>
<reference evidence="3" key="1">
    <citation type="journal article" date="2024" name="Gigascience">
        <title>Chromosome-level genome of the poultry shaft louse Menopon gallinae provides insight into the host-switching and adaptive evolution of parasitic lice.</title>
        <authorList>
            <person name="Xu Y."/>
            <person name="Ma L."/>
            <person name="Liu S."/>
            <person name="Liang Y."/>
            <person name="Liu Q."/>
            <person name="He Z."/>
            <person name="Tian L."/>
            <person name="Duan Y."/>
            <person name="Cai W."/>
            <person name="Li H."/>
            <person name="Song F."/>
        </authorList>
    </citation>
    <scope>NUCLEOTIDE SEQUENCE</scope>
    <source>
        <strain evidence="3">Cailab_2023a</strain>
    </source>
</reference>
<evidence type="ECO:0000256" key="1">
    <source>
        <dbReference type="SAM" id="MobiDB-lite"/>
    </source>
</evidence>
<dbReference type="PANTHER" id="PTHR22961:SF13">
    <property type="entry name" value="TRIBBLES"/>
    <property type="match status" value="1"/>
</dbReference>
<dbReference type="Gene3D" id="1.10.510.10">
    <property type="entry name" value="Transferase(Phosphotransferase) domain 1"/>
    <property type="match status" value="1"/>
</dbReference>
<accession>A0AAW2HV54</accession>
<dbReference type="GO" id="GO:0004672">
    <property type="term" value="F:protein kinase activity"/>
    <property type="evidence" value="ECO:0007669"/>
    <property type="project" value="InterPro"/>
</dbReference>
<dbReference type="SUPFAM" id="SSF56112">
    <property type="entry name" value="Protein kinase-like (PK-like)"/>
    <property type="match status" value="1"/>
</dbReference>